<feature type="disulfide bond" evidence="1">
    <location>
        <begin position="93"/>
        <end position="102"/>
    </location>
</feature>
<reference evidence="6" key="2">
    <citation type="journal article" date="2016" name="Sci. Rep.">
        <title>Dictyocaulus viviparus genome, variome and transcriptome elucidate lungworm biology and support future intervention.</title>
        <authorList>
            <person name="McNulty S.N."/>
            <person name="Strube C."/>
            <person name="Rosa B.A."/>
            <person name="Martin J.C."/>
            <person name="Tyagi R."/>
            <person name="Choi Y.J."/>
            <person name="Wang Q."/>
            <person name="Hallsworth Pepin K."/>
            <person name="Zhang X."/>
            <person name="Ozersky P."/>
            <person name="Wilson R.K."/>
            <person name="Sternberg P.W."/>
            <person name="Gasser R.B."/>
            <person name="Mitreva M."/>
        </authorList>
    </citation>
    <scope>NUCLEOTIDE SEQUENCE [LARGE SCALE GENOMIC DNA]</scope>
    <source>
        <strain evidence="6">HannoverDv2000</strain>
    </source>
</reference>
<dbReference type="Pfam" id="PF00053">
    <property type="entry name" value="EGF_laminin"/>
    <property type="match status" value="1"/>
</dbReference>
<keyword evidence="1" id="KW-0245">EGF-like domain</keyword>
<sequence>MSSSQSNRLWVGPLLLILVVALIYIFSLMPNSPPHRELPPLIDDVNHMQKFQLRENEFTKSIEEDIKVDESPNTLSSCLNGGFLNETNGVCICLHHYTGVHCEKPVCSRFGQYSEEEGRCICEGDYVGEHCESRCHGWINQTTGECLCSGRLFGKACDLVCVEGHVVDGRCRCREGYMGLSCATCDPSSGENVKFRQNDEVLRHRAGPVPPSDDTWYRVFQPAHTRAARCRHDLMCGGSWIPRDRALLVAPGRAAVVHGSNRSSSRGRRQATPPPNYASVDNLLDDQLPPSYEEATRILGNSSATLIRELIDETVQTVEAKEESSEIARVNTDTISATTPTPTTEENECADTTTITTTTLEGSI</sequence>
<dbReference type="PANTHER" id="PTHR47324:SF3">
    <property type="entry name" value="EGF-LIKE DOMAIN-CONTAINING PROTEIN"/>
    <property type="match status" value="1"/>
</dbReference>
<protein>
    <submittedName>
        <fullName evidence="5">EGF-like domain protein</fullName>
    </submittedName>
</protein>
<feature type="region of interest" description="Disordered" evidence="2">
    <location>
        <begin position="257"/>
        <end position="279"/>
    </location>
</feature>
<dbReference type="PANTHER" id="PTHR47324">
    <property type="entry name" value="PROTEIN IRG-7-RELATED"/>
    <property type="match status" value="1"/>
</dbReference>
<organism evidence="5 6">
    <name type="scientific">Dictyocaulus viviparus</name>
    <name type="common">Bovine lungworm</name>
    <dbReference type="NCBI Taxonomy" id="29172"/>
    <lineage>
        <taxon>Eukaryota</taxon>
        <taxon>Metazoa</taxon>
        <taxon>Ecdysozoa</taxon>
        <taxon>Nematoda</taxon>
        <taxon>Chromadorea</taxon>
        <taxon>Rhabditida</taxon>
        <taxon>Rhabditina</taxon>
        <taxon>Rhabditomorpha</taxon>
        <taxon>Strongyloidea</taxon>
        <taxon>Metastrongylidae</taxon>
        <taxon>Dictyocaulus</taxon>
    </lineage>
</organism>
<dbReference type="PROSITE" id="PS50026">
    <property type="entry name" value="EGF_3"/>
    <property type="match status" value="1"/>
</dbReference>
<dbReference type="InterPro" id="IPR002049">
    <property type="entry name" value="LE_dom"/>
</dbReference>
<proteinExistence type="predicted"/>
<feature type="domain" description="EGF-like" evidence="4">
    <location>
        <begin position="67"/>
        <end position="103"/>
    </location>
</feature>
<evidence type="ECO:0000313" key="6">
    <source>
        <dbReference type="Proteomes" id="UP000053766"/>
    </source>
</evidence>
<dbReference type="OrthoDB" id="6130531at2759"/>
<evidence type="ECO:0000256" key="1">
    <source>
        <dbReference type="PROSITE-ProRule" id="PRU00076"/>
    </source>
</evidence>
<gene>
    <name evidence="5" type="ORF">DICVIV_07221</name>
</gene>
<feature type="transmembrane region" description="Helical" evidence="3">
    <location>
        <begin position="9"/>
        <end position="29"/>
    </location>
</feature>
<keyword evidence="3" id="KW-0812">Transmembrane</keyword>
<evidence type="ECO:0000256" key="3">
    <source>
        <dbReference type="SAM" id="Phobius"/>
    </source>
</evidence>
<keyword evidence="3" id="KW-1133">Transmembrane helix</keyword>
<keyword evidence="6" id="KW-1185">Reference proteome</keyword>
<dbReference type="Gene3D" id="2.10.25.10">
    <property type="entry name" value="Laminin"/>
    <property type="match status" value="1"/>
</dbReference>
<dbReference type="InterPro" id="IPR053295">
    <property type="entry name" value="Innate_immunity_reg"/>
</dbReference>
<dbReference type="PROSITE" id="PS00022">
    <property type="entry name" value="EGF_1"/>
    <property type="match status" value="1"/>
</dbReference>
<dbReference type="EMBL" id="KN716338">
    <property type="protein sequence ID" value="KJH46732.1"/>
    <property type="molecule type" value="Genomic_DNA"/>
</dbReference>
<dbReference type="AlphaFoldDB" id="A0A0D8XSH2"/>
<reference evidence="5 6" key="1">
    <citation type="submission" date="2013-11" db="EMBL/GenBank/DDBJ databases">
        <title>Draft genome of the bovine lungworm Dictyocaulus viviparus.</title>
        <authorList>
            <person name="Mitreva M."/>
        </authorList>
    </citation>
    <scope>NUCLEOTIDE SEQUENCE [LARGE SCALE GENOMIC DNA]</scope>
    <source>
        <strain evidence="5 6">HannoverDv2000</strain>
    </source>
</reference>
<name>A0A0D8XSH2_DICVI</name>
<evidence type="ECO:0000256" key="2">
    <source>
        <dbReference type="SAM" id="MobiDB-lite"/>
    </source>
</evidence>
<dbReference type="Proteomes" id="UP000053766">
    <property type="component" value="Unassembled WGS sequence"/>
</dbReference>
<evidence type="ECO:0000259" key="4">
    <source>
        <dbReference type="PROSITE" id="PS50026"/>
    </source>
</evidence>
<keyword evidence="3" id="KW-0472">Membrane</keyword>
<comment type="caution">
    <text evidence="1">Lacks conserved residue(s) required for the propagation of feature annotation.</text>
</comment>
<evidence type="ECO:0000313" key="5">
    <source>
        <dbReference type="EMBL" id="KJH46732.1"/>
    </source>
</evidence>
<dbReference type="InterPro" id="IPR000742">
    <property type="entry name" value="EGF"/>
</dbReference>
<dbReference type="STRING" id="29172.A0A0D8XSH2"/>
<dbReference type="PRINTS" id="PR00011">
    <property type="entry name" value="EGFLAMININ"/>
</dbReference>
<keyword evidence="1" id="KW-1015">Disulfide bond</keyword>
<accession>A0A0D8XSH2</accession>